<name>A0A3D3R2H7_9PLAN</name>
<sequence length="104" mass="11600">MSFRQSRFWILLFVWVSFSVPAPVTAAEKPETKRPNILLITADNLGYGDLGCYGNPVMKTPMLDQLASEGVRLTDFYTASPTCTVSRATLLTGRYPQRIGLNQQ</sequence>
<dbReference type="PANTHER" id="PTHR42693:SF53">
    <property type="entry name" value="ENDO-4-O-SULFATASE"/>
    <property type="match status" value="1"/>
</dbReference>
<reference evidence="5 6" key="1">
    <citation type="journal article" date="2018" name="Nat. Biotechnol.">
        <title>A standardized bacterial taxonomy based on genome phylogeny substantially revises the tree of life.</title>
        <authorList>
            <person name="Parks D.H."/>
            <person name="Chuvochina M."/>
            <person name="Waite D.W."/>
            <person name="Rinke C."/>
            <person name="Skarshewski A."/>
            <person name="Chaumeil P.A."/>
            <person name="Hugenholtz P."/>
        </authorList>
    </citation>
    <scope>NUCLEOTIDE SEQUENCE [LARGE SCALE GENOMIC DNA]</scope>
    <source>
        <strain evidence="5">UBA9375</strain>
    </source>
</reference>
<dbReference type="AlphaFoldDB" id="A0A3D3R2H7"/>
<dbReference type="Proteomes" id="UP000263642">
    <property type="component" value="Unassembled WGS sequence"/>
</dbReference>
<dbReference type="SUPFAM" id="SSF53649">
    <property type="entry name" value="Alkaline phosphatase-like"/>
    <property type="match status" value="1"/>
</dbReference>
<comment type="caution">
    <text evidence="5">The sequence shown here is derived from an EMBL/GenBank/DDBJ whole genome shotgun (WGS) entry which is preliminary data.</text>
</comment>
<feature type="non-terminal residue" evidence="5">
    <location>
        <position position="104"/>
    </location>
</feature>
<dbReference type="EMBL" id="DQAY01000030">
    <property type="protein sequence ID" value="HCO22418.1"/>
    <property type="molecule type" value="Genomic_DNA"/>
</dbReference>
<dbReference type="InterPro" id="IPR017850">
    <property type="entry name" value="Alkaline_phosphatase_core_sf"/>
</dbReference>
<comment type="similarity">
    <text evidence="1">Belongs to the sulfatase family.</text>
</comment>
<proteinExistence type="inferred from homology"/>
<feature type="domain" description="Sulfatase N-terminal" evidence="4">
    <location>
        <begin position="35"/>
        <end position="100"/>
    </location>
</feature>
<evidence type="ECO:0000256" key="2">
    <source>
        <dbReference type="ARBA" id="ARBA00022801"/>
    </source>
</evidence>
<feature type="signal peptide" evidence="3">
    <location>
        <begin position="1"/>
        <end position="26"/>
    </location>
</feature>
<dbReference type="PANTHER" id="PTHR42693">
    <property type="entry name" value="ARYLSULFATASE FAMILY MEMBER"/>
    <property type="match status" value="1"/>
</dbReference>
<keyword evidence="3" id="KW-0732">Signal</keyword>
<gene>
    <name evidence="5" type="ORF">DIT97_04895</name>
</gene>
<evidence type="ECO:0000256" key="3">
    <source>
        <dbReference type="SAM" id="SignalP"/>
    </source>
</evidence>
<protein>
    <submittedName>
        <fullName evidence="5">Arylsulfatase</fullName>
    </submittedName>
</protein>
<evidence type="ECO:0000313" key="5">
    <source>
        <dbReference type="EMBL" id="HCO22418.1"/>
    </source>
</evidence>
<dbReference type="GO" id="GO:0004065">
    <property type="term" value="F:arylsulfatase activity"/>
    <property type="evidence" value="ECO:0007669"/>
    <property type="project" value="TreeGrafter"/>
</dbReference>
<evidence type="ECO:0000313" key="6">
    <source>
        <dbReference type="Proteomes" id="UP000263642"/>
    </source>
</evidence>
<keyword evidence="2" id="KW-0378">Hydrolase</keyword>
<accession>A0A3D3R2H7</accession>
<dbReference type="InterPro" id="IPR000917">
    <property type="entry name" value="Sulfatase_N"/>
</dbReference>
<dbReference type="Gene3D" id="3.40.720.10">
    <property type="entry name" value="Alkaline Phosphatase, subunit A"/>
    <property type="match status" value="1"/>
</dbReference>
<dbReference type="InterPro" id="IPR050738">
    <property type="entry name" value="Sulfatase"/>
</dbReference>
<organism evidence="5 6">
    <name type="scientific">Gimesia maris</name>
    <dbReference type="NCBI Taxonomy" id="122"/>
    <lineage>
        <taxon>Bacteria</taxon>
        <taxon>Pseudomonadati</taxon>
        <taxon>Planctomycetota</taxon>
        <taxon>Planctomycetia</taxon>
        <taxon>Planctomycetales</taxon>
        <taxon>Planctomycetaceae</taxon>
        <taxon>Gimesia</taxon>
    </lineage>
</organism>
<dbReference type="Pfam" id="PF00884">
    <property type="entry name" value="Sulfatase"/>
    <property type="match status" value="1"/>
</dbReference>
<feature type="chain" id="PRO_5017551091" evidence="3">
    <location>
        <begin position="27"/>
        <end position="104"/>
    </location>
</feature>
<evidence type="ECO:0000259" key="4">
    <source>
        <dbReference type="Pfam" id="PF00884"/>
    </source>
</evidence>
<evidence type="ECO:0000256" key="1">
    <source>
        <dbReference type="ARBA" id="ARBA00008779"/>
    </source>
</evidence>